<dbReference type="AlphaFoldDB" id="A0A371K2P1"/>
<accession>A0A371K2P1</accession>
<evidence type="ECO:0000313" key="3">
    <source>
        <dbReference type="EMBL" id="RDZ28199.1"/>
    </source>
</evidence>
<comment type="caution">
    <text evidence="3">The sequence shown here is derived from an EMBL/GenBank/DDBJ whole genome shotgun (WGS) entry which is preliminary data.</text>
</comment>
<evidence type="ECO:0000313" key="4">
    <source>
        <dbReference type="Proteomes" id="UP000264492"/>
    </source>
</evidence>
<dbReference type="PANTHER" id="PTHR42776:SF27">
    <property type="entry name" value="DIPEPTIDYL PEPTIDASE FAMILY MEMBER 6"/>
    <property type="match status" value="1"/>
</dbReference>
<keyword evidence="1" id="KW-0378">Hydrolase</keyword>
<dbReference type="SUPFAM" id="SSF82171">
    <property type="entry name" value="DPP6 N-terminal domain-like"/>
    <property type="match status" value="1"/>
</dbReference>
<name>A0A371K2P1_9GAMM</name>
<organism evidence="3 4">
    <name type="scientific">Lysobacter silvisoli</name>
    <dbReference type="NCBI Taxonomy" id="2293254"/>
    <lineage>
        <taxon>Bacteria</taxon>
        <taxon>Pseudomonadati</taxon>
        <taxon>Pseudomonadota</taxon>
        <taxon>Gammaproteobacteria</taxon>
        <taxon>Lysobacterales</taxon>
        <taxon>Lysobacteraceae</taxon>
        <taxon>Lysobacter</taxon>
    </lineage>
</organism>
<proteinExistence type="predicted"/>
<dbReference type="EMBL" id="QTSU01000001">
    <property type="protein sequence ID" value="RDZ28199.1"/>
    <property type="molecule type" value="Genomic_DNA"/>
</dbReference>
<reference evidence="3 4" key="1">
    <citation type="submission" date="2018-08" db="EMBL/GenBank/DDBJ databases">
        <title>Lysobacter sp. zong2l5, whole genome shotgun sequence.</title>
        <authorList>
            <person name="Zhang X."/>
            <person name="Feng G."/>
            <person name="Zhu H."/>
        </authorList>
    </citation>
    <scope>NUCLEOTIDE SEQUENCE [LARGE SCALE GENOMIC DNA]</scope>
    <source>
        <strain evidence="4">zong2l5</strain>
    </source>
</reference>
<dbReference type="InterPro" id="IPR001375">
    <property type="entry name" value="Peptidase_S9_cat"/>
</dbReference>
<dbReference type="Gene3D" id="3.40.50.1820">
    <property type="entry name" value="alpha/beta hydrolase"/>
    <property type="match status" value="1"/>
</dbReference>
<dbReference type="SUPFAM" id="SSF53474">
    <property type="entry name" value="alpha/beta-Hydrolases"/>
    <property type="match status" value="1"/>
</dbReference>
<keyword evidence="4" id="KW-1185">Reference proteome</keyword>
<evidence type="ECO:0000256" key="1">
    <source>
        <dbReference type="ARBA" id="ARBA00022801"/>
    </source>
</evidence>
<dbReference type="InterPro" id="IPR029058">
    <property type="entry name" value="AB_hydrolase_fold"/>
</dbReference>
<dbReference type="GO" id="GO:0004252">
    <property type="term" value="F:serine-type endopeptidase activity"/>
    <property type="evidence" value="ECO:0007669"/>
    <property type="project" value="TreeGrafter"/>
</dbReference>
<dbReference type="GO" id="GO:0006508">
    <property type="term" value="P:proteolysis"/>
    <property type="evidence" value="ECO:0007669"/>
    <property type="project" value="InterPro"/>
</dbReference>
<evidence type="ECO:0000259" key="2">
    <source>
        <dbReference type="Pfam" id="PF00326"/>
    </source>
</evidence>
<protein>
    <submittedName>
        <fullName evidence="3">S9 family peptidase</fullName>
    </submittedName>
</protein>
<dbReference type="Proteomes" id="UP000264492">
    <property type="component" value="Unassembled WGS sequence"/>
</dbReference>
<dbReference type="Pfam" id="PF00326">
    <property type="entry name" value="Peptidase_S9"/>
    <property type="match status" value="1"/>
</dbReference>
<dbReference type="PANTHER" id="PTHR42776">
    <property type="entry name" value="SERINE PEPTIDASE S9 FAMILY MEMBER"/>
    <property type="match status" value="1"/>
</dbReference>
<feature type="domain" description="Peptidase S9 prolyl oligopeptidase catalytic" evidence="2">
    <location>
        <begin position="608"/>
        <end position="820"/>
    </location>
</feature>
<gene>
    <name evidence="3" type="ORF">DX914_03375</name>
</gene>
<sequence>MSFAGFLADRKRVRALVALALTLLMSCVLDAAAMRKIDPGEAPKLAADEGLLALVVDTNSNIGSVHVRKAGRGPTEGVLDSLPIGRNLQLYALKAGEYEWAEVNIYAGGRRARYTIKDAEYRFQVQAGKLNYSGDLVLRPVSLLRTMMHVSNRSLPVIDWLEAQHPALYAQYGLSYSGRYPDPFPELYRSTRAGNAEPPAKLNAGLEPPKPGTLPISAEMMWKPQRVIDVALNPNGQLLAEILRENDGRYSLDLIDLASGQAQRVSSGKRYIGSLAWESERILMASDEEGGYSVVRVGEATGGKRAAQVLPLLGKGRIVDMLPDEPGKILFEGFDSRDALAVHRVDLTVGDRSILGFQTAASRDRINKGMSNDLGWYADGQGQLRAAVVKRDERVVMVHGRPGQYSEVLELDSEDGFQPLALSFDGNLIYGLSDEGRDQRDLVVFDPASKSIVRTLFSKRGVDVVSPVLNHRREPVAARYYQSGRLVTEYFDEGDRALAATLQAAYPGRTVAVIDRSLDGKQLVLWVDGSDKPPQLYHMDLVAKRASLIDEVYPWLADKRYAPVKLIAAKGSDGLPIEAFLTLPEAPDKRPLVVLPHGGPIGVGDRLHFDREVQYLASLGYAVLQVNFRGSDGYGKAFREAGHRNHGKLIEDDIDAALQVALASYPIDSARLCAVGSSYGGYSALVSAMRWPGRFRCVVSISGVSDRALFFTASDSARSAQTRALMERTIGDPRKDLADMQATSPLYNIDKLKLPIMLVHGRDDLRVDFEHARRLVRMLNLAGRPPVVLAFPNEGHSFDDPLALEIAWSGIAGFLRQNLGDAASAAAGAEAR</sequence>